<comment type="subcellular location">
    <subcellularLocation>
        <location evidence="1">Membrane</location>
    </subcellularLocation>
</comment>
<keyword evidence="2 4" id="KW-0472">Membrane</keyword>
<dbReference type="PANTHER" id="PTHR31234:SF2">
    <property type="entry name" value="OS05G0199100 PROTEIN"/>
    <property type="match status" value="1"/>
</dbReference>
<keyword evidence="4" id="KW-1133">Transmembrane helix</keyword>
<dbReference type="InterPro" id="IPR044839">
    <property type="entry name" value="NDR1-like"/>
</dbReference>
<feature type="compositionally biased region" description="Basic and acidic residues" evidence="3">
    <location>
        <begin position="85"/>
        <end position="101"/>
    </location>
</feature>
<sequence>MTRTGLRILSFRQLRSPIYISTDASFLERIALALASQISSDRGMGNSKVEPNVEKDLESQEQPINDASTSSSSEAGEDQSPGRSSTDKKEKKENGSKKATEAEAQDFWKKIYNSMKHVESKEQAETLFRGLLSSSKRMDDVDAPAKVEAQGEWHSSQEQLRKDSETRVRQTKSHVPETYVDVDVESNSTPELFPYNAKKVDADDEKLLKSNRQRRRCCFCCPPQIIWCILTSIIPVLAIFLIVYFVLLTPKDPTVTLGDVSIGRFNVNNTGTDGTMVETAMNFTVRLKNPNRYAEVIYDQLDVLLEYKSTGIGSVMVGGVAGYKQQERNSTVIDAQLAQVTKLITDPADAGALQTEAANGNVRVVFTGVSEGHFKLGRLKLHKFDVPVLCVLNIKPESSEVPAELLGASCYNRPS</sequence>
<accession>A0ABD3GBH3</accession>
<dbReference type="EMBL" id="JBJQOH010000008">
    <property type="protein sequence ID" value="KAL3675532.1"/>
    <property type="molecule type" value="Genomic_DNA"/>
</dbReference>
<feature type="region of interest" description="Disordered" evidence="3">
    <location>
        <begin position="40"/>
        <end position="101"/>
    </location>
</feature>
<evidence type="ECO:0008006" key="7">
    <source>
        <dbReference type="Google" id="ProtNLM"/>
    </source>
</evidence>
<keyword evidence="6" id="KW-1185">Reference proteome</keyword>
<dbReference type="AlphaFoldDB" id="A0ABD3GBH3"/>
<feature type="compositionally biased region" description="Basic and acidic residues" evidence="3">
    <location>
        <begin position="159"/>
        <end position="168"/>
    </location>
</feature>
<comment type="caution">
    <text evidence="5">The sequence shown here is derived from an EMBL/GenBank/DDBJ whole genome shotgun (WGS) entry which is preliminary data.</text>
</comment>
<protein>
    <recommendedName>
        <fullName evidence="7">Late embryogenesis abundant protein LEA-2 subgroup domain-containing protein</fullName>
    </recommendedName>
</protein>
<evidence type="ECO:0000313" key="5">
    <source>
        <dbReference type="EMBL" id="KAL3675532.1"/>
    </source>
</evidence>
<feature type="transmembrane region" description="Helical" evidence="4">
    <location>
        <begin position="224"/>
        <end position="247"/>
    </location>
</feature>
<evidence type="ECO:0000256" key="4">
    <source>
        <dbReference type="SAM" id="Phobius"/>
    </source>
</evidence>
<feature type="compositionally biased region" description="Polar residues" evidence="3">
    <location>
        <begin position="60"/>
        <end position="74"/>
    </location>
</feature>
<dbReference type="Proteomes" id="UP001633002">
    <property type="component" value="Unassembled WGS sequence"/>
</dbReference>
<dbReference type="GO" id="GO:0016020">
    <property type="term" value="C:membrane"/>
    <property type="evidence" value="ECO:0007669"/>
    <property type="project" value="UniProtKB-SubCell"/>
</dbReference>
<feature type="compositionally biased region" description="Basic and acidic residues" evidence="3">
    <location>
        <begin position="139"/>
        <end position="151"/>
    </location>
</feature>
<evidence type="ECO:0000256" key="3">
    <source>
        <dbReference type="SAM" id="MobiDB-lite"/>
    </source>
</evidence>
<proteinExistence type="predicted"/>
<name>A0ABD3GBH3_9MARC</name>
<evidence type="ECO:0000313" key="6">
    <source>
        <dbReference type="Proteomes" id="UP001633002"/>
    </source>
</evidence>
<reference evidence="5 6" key="1">
    <citation type="submission" date="2024-09" db="EMBL/GenBank/DDBJ databases">
        <title>Chromosome-scale assembly of Riccia sorocarpa.</title>
        <authorList>
            <person name="Paukszto L."/>
        </authorList>
    </citation>
    <scope>NUCLEOTIDE SEQUENCE [LARGE SCALE GENOMIC DNA]</scope>
    <source>
        <strain evidence="5">LP-2024</strain>
        <tissue evidence="5">Aerial parts of the thallus</tissue>
    </source>
</reference>
<feature type="region of interest" description="Disordered" evidence="3">
    <location>
        <begin position="139"/>
        <end position="181"/>
    </location>
</feature>
<gene>
    <name evidence="5" type="ORF">R1sor_025480</name>
</gene>
<evidence type="ECO:0000256" key="2">
    <source>
        <dbReference type="ARBA" id="ARBA00023136"/>
    </source>
</evidence>
<evidence type="ECO:0000256" key="1">
    <source>
        <dbReference type="ARBA" id="ARBA00004370"/>
    </source>
</evidence>
<dbReference type="PANTHER" id="PTHR31234">
    <property type="entry name" value="LATE EMBRYOGENESIS ABUNDANT (LEA) HYDROXYPROLINE-RICH GLYCOPROTEIN FAMILY"/>
    <property type="match status" value="1"/>
</dbReference>
<keyword evidence="4" id="KW-0812">Transmembrane</keyword>
<organism evidence="5 6">
    <name type="scientific">Riccia sorocarpa</name>
    <dbReference type="NCBI Taxonomy" id="122646"/>
    <lineage>
        <taxon>Eukaryota</taxon>
        <taxon>Viridiplantae</taxon>
        <taxon>Streptophyta</taxon>
        <taxon>Embryophyta</taxon>
        <taxon>Marchantiophyta</taxon>
        <taxon>Marchantiopsida</taxon>
        <taxon>Marchantiidae</taxon>
        <taxon>Marchantiales</taxon>
        <taxon>Ricciaceae</taxon>
        <taxon>Riccia</taxon>
    </lineage>
</organism>